<dbReference type="Pfam" id="PF14559">
    <property type="entry name" value="TPR_19"/>
    <property type="match status" value="1"/>
</dbReference>
<feature type="signal peptide" evidence="4">
    <location>
        <begin position="1"/>
        <end position="25"/>
    </location>
</feature>
<dbReference type="Proteomes" id="UP000469430">
    <property type="component" value="Unassembled WGS sequence"/>
</dbReference>
<feature type="chain" id="PRO_5026226030" evidence="4">
    <location>
        <begin position="26"/>
        <end position="598"/>
    </location>
</feature>
<dbReference type="AlphaFoldDB" id="A0A6I4TX50"/>
<dbReference type="EMBL" id="WTYJ01000002">
    <property type="protein sequence ID" value="MXO99810.1"/>
    <property type="molecule type" value="Genomic_DNA"/>
</dbReference>
<dbReference type="PROSITE" id="PS50005">
    <property type="entry name" value="TPR"/>
    <property type="match status" value="1"/>
</dbReference>
<proteinExistence type="predicted"/>
<evidence type="ECO:0000313" key="6">
    <source>
        <dbReference type="Proteomes" id="UP000469430"/>
    </source>
</evidence>
<keyword evidence="6" id="KW-1185">Reference proteome</keyword>
<dbReference type="Gene3D" id="1.25.40.10">
    <property type="entry name" value="Tetratricopeptide repeat domain"/>
    <property type="match status" value="3"/>
</dbReference>
<sequence>MICRSDLRPVLTLLAIMLLSTMAAAAPQPSPLDAVINALARGDGIAAEARARAAREAGIPDIELNAYFGEAALQQGRLADARRWLAPGAFSDASFESGFHALARLEMQQGNFPAAARAFDKVLSRGRGSAQLWVDIGRMRYRSGEQSLAFSAATRALERDPNDPRALEFRGQLARDAEGLKAALSWFERGVEAQPEDMGLLGEYAATLGELGRNADMLVVARKMVQIDRTHPRAYFLQAVLAGRTGHDDLARRLLLKTGESYQELPAVILLGSALELRSGNPAQAIELLDPLVRRQPDNRVATLLLARALLASGEANELLARFRYLADRPDASPYELTLVGRALEHSGQRKDAAAYLDRAAAGPQRVLVALAVPRGDDLAPILFGTGPIPMGVMEVRQRAGRGEDGSALDQARQLVKSFPASGDVAELAGDAALMAGRAPEALAHYEDAAAIRRNWALVERMATAYREQRRDDAAALVLSDFLRQNPREAQAAAMLARIAASQREWDRAAGLLRYAMQLERAGADSRLFADLAVAELQTGQKDQAVRLARRAYALQRTNGRLSLIYGRALQNASNSQRAALLLAKANSIGKLAEPVSD</sequence>
<evidence type="ECO:0000256" key="4">
    <source>
        <dbReference type="SAM" id="SignalP"/>
    </source>
</evidence>
<evidence type="ECO:0000256" key="2">
    <source>
        <dbReference type="ARBA" id="ARBA00022803"/>
    </source>
</evidence>
<dbReference type="Pfam" id="PF13432">
    <property type="entry name" value="TPR_16"/>
    <property type="match status" value="3"/>
</dbReference>
<name>A0A6I4TX50_9SPHN</name>
<dbReference type="InterPro" id="IPR019734">
    <property type="entry name" value="TPR_rpt"/>
</dbReference>
<feature type="repeat" description="TPR" evidence="3">
    <location>
        <begin position="130"/>
        <end position="163"/>
    </location>
</feature>
<dbReference type="InterPro" id="IPR051012">
    <property type="entry name" value="CellSynth/LPSAsmb/PSIAsmb"/>
</dbReference>
<dbReference type="SMART" id="SM00028">
    <property type="entry name" value="TPR"/>
    <property type="match status" value="6"/>
</dbReference>
<organism evidence="5 6">
    <name type="scientific">Croceibacterium xixiisoli</name>
    <dbReference type="NCBI Taxonomy" id="1476466"/>
    <lineage>
        <taxon>Bacteria</taxon>
        <taxon>Pseudomonadati</taxon>
        <taxon>Pseudomonadota</taxon>
        <taxon>Alphaproteobacteria</taxon>
        <taxon>Sphingomonadales</taxon>
        <taxon>Erythrobacteraceae</taxon>
        <taxon>Croceibacterium</taxon>
    </lineage>
</organism>
<keyword evidence="4" id="KW-0732">Signal</keyword>
<keyword evidence="2 3" id="KW-0802">TPR repeat</keyword>
<dbReference type="InterPro" id="IPR011990">
    <property type="entry name" value="TPR-like_helical_dom_sf"/>
</dbReference>
<dbReference type="PANTHER" id="PTHR45586">
    <property type="entry name" value="TPR REPEAT-CONTAINING PROTEIN PA4667"/>
    <property type="match status" value="1"/>
</dbReference>
<keyword evidence="1" id="KW-0677">Repeat</keyword>
<evidence type="ECO:0000256" key="3">
    <source>
        <dbReference type="PROSITE-ProRule" id="PRU00339"/>
    </source>
</evidence>
<dbReference type="PANTHER" id="PTHR45586:SF1">
    <property type="entry name" value="LIPOPOLYSACCHARIDE ASSEMBLY PROTEIN B"/>
    <property type="match status" value="1"/>
</dbReference>
<protein>
    <submittedName>
        <fullName evidence="5">Tetratricopeptide repeat protein</fullName>
    </submittedName>
</protein>
<comment type="caution">
    <text evidence="5">The sequence shown here is derived from an EMBL/GenBank/DDBJ whole genome shotgun (WGS) entry which is preliminary data.</text>
</comment>
<evidence type="ECO:0000313" key="5">
    <source>
        <dbReference type="EMBL" id="MXO99810.1"/>
    </source>
</evidence>
<reference evidence="5 6" key="1">
    <citation type="submission" date="2019-12" db="EMBL/GenBank/DDBJ databases">
        <title>Genomic-based taxomic classification of the family Erythrobacteraceae.</title>
        <authorList>
            <person name="Xu L."/>
        </authorList>
    </citation>
    <scope>NUCLEOTIDE SEQUENCE [LARGE SCALE GENOMIC DNA]</scope>
    <source>
        <strain evidence="5 6">S36</strain>
    </source>
</reference>
<dbReference type="SUPFAM" id="SSF48452">
    <property type="entry name" value="TPR-like"/>
    <property type="match status" value="3"/>
</dbReference>
<gene>
    <name evidence="5" type="ORF">GRI97_12520</name>
</gene>
<evidence type="ECO:0000256" key="1">
    <source>
        <dbReference type="ARBA" id="ARBA00022737"/>
    </source>
</evidence>
<accession>A0A6I4TX50</accession>